<keyword evidence="2" id="KW-1185">Reference proteome</keyword>
<organism evidence="1 2">
    <name type="scientific">Cymbomonas tetramitiformis</name>
    <dbReference type="NCBI Taxonomy" id="36881"/>
    <lineage>
        <taxon>Eukaryota</taxon>
        <taxon>Viridiplantae</taxon>
        <taxon>Chlorophyta</taxon>
        <taxon>Pyramimonadophyceae</taxon>
        <taxon>Pyramimonadales</taxon>
        <taxon>Pyramimonadaceae</taxon>
        <taxon>Cymbomonas</taxon>
    </lineage>
</organism>
<dbReference type="Proteomes" id="UP001190700">
    <property type="component" value="Unassembled WGS sequence"/>
</dbReference>
<dbReference type="EMBL" id="LGRX02000928">
    <property type="protein sequence ID" value="KAK3287285.1"/>
    <property type="molecule type" value="Genomic_DNA"/>
</dbReference>
<protein>
    <submittedName>
        <fullName evidence="1">Uncharacterized protein</fullName>
    </submittedName>
</protein>
<gene>
    <name evidence="1" type="ORF">CYMTET_5200</name>
</gene>
<evidence type="ECO:0000313" key="2">
    <source>
        <dbReference type="Proteomes" id="UP001190700"/>
    </source>
</evidence>
<dbReference type="AlphaFoldDB" id="A0AAE0LJL6"/>
<sequence>MLSTWLGLKNEFYLYGIELSELACEALAFCVELAEKGVQRAKARAKVLAMVVAKGTEDGWKMVEKLKTRPYAEDDEDDKAIRRAKKEIKTLKQAAAAAVSARALSGAAQEPA</sequence>
<accession>A0AAE0LJL6</accession>
<proteinExistence type="predicted"/>
<evidence type="ECO:0000313" key="1">
    <source>
        <dbReference type="EMBL" id="KAK3287285.1"/>
    </source>
</evidence>
<comment type="caution">
    <text evidence="1">The sequence shown here is derived from an EMBL/GenBank/DDBJ whole genome shotgun (WGS) entry which is preliminary data.</text>
</comment>
<name>A0AAE0LJL6_9CHLO</name>
<reference evidence="1 2" key="1">
    <citation type="journal article" date="2015" name="Genome Biol. Evol.">
        <title>Comparative Genomics of a Bacterivorous Green Alga Reveals Evolutionary Causalities and Consequences of Phago-Mixotrophic Mode of Nutrition.</title>
        <authorList>
            <person name="Burns J.A."/>
            <person name="Paasch A."/>
            <person name="Narechania A."/>
            <person name="Kim E."/>
        </authorList>
    </citation>
    <scope>NUCLEOTIDE SEQUENCE [LARGE SCALE GENOMIC DNA]</scope>
    <source>
        <strain evidence="1 2">PLY_AMNH</strain>
    </source>
</reference>